<sequence>MTRDSPPRRVPATTKAGRSLGARIKAERGALSQTALADKLGWSQSKVQKIESGVSRVEYIDLMKIIEVLDVTSEVTRAMIADHSADKRPRRPRGTNSPRYFHRFLTYEQEAERVRAWSQGQIPGVLQSDAYMVAVLDSPDVRRTAELIRIREERRDVFRSNPDAEHTYVIGESALTNVRRGGPGAVAVDQVDHLVRLLDALPTLRLHVLPHSAPLRYMVPDFTLFSLTDRRRPRLYVEIAEDAMYLDDAHRVAAHERKFEELLAVSHSREDTWQHLLDLLVRLRAGRPTG</sequence>
<dbReference type="RefSeq" id="WP_259621200.1">
    <property type="nucleotide sequence ID" value="NZ_JANYMP010000001.1"/>
</dbReference>
<gene>
    <name evidence="2" type="ORF">NZH93_02410</name>
</gene>
<dbReference type="SMART" id="SM00530">
    <property type="entry name" value="HTH_XRE"/>
    <property type="match status" value="1"/>
</dbReference>
<comment type="caution">
    <text evidence="2">The sequence shown here is derived from an EMBL/GenBank/DDBJ whole genome shotgun (WGS) entry which is preliminary data.</text>
</comment>
<name>A0A9X2VFK9_9PSEU</name>
<proteinExistence type="predicted"/>
<accession>A0A9X2VFK9</accession>
<reference evidence="2" key="1">
    <citation type="submission" date="2022-08" db="EMBL/GenBank/DDBJ databases">
        <authorList>
            <person name="Tistechok S."/>
            <person name="Samborskyy M."/>
            <person name="Roman I."/>
        </authorList>
    </citation>
    <scope>NUCLEOTIDE SEQUENCE</scope>
    <source>
        <strain evidence="2">DSM 103496</strain>
    </source>
</reference>
<dbReference type="CDD" id="cd00093">
    <property type="entry name" value="HTH_XRE"/>
    <property type="match status" value="1"/>
</dbReference>
<evidence type="ECO:0000313" key="2">
    <source>
        <dbReference type="EMBL" id="MCS7475691.1"/>
    </source>
</evidence>
<dbReference type="Proteomes" id="UP001141259">
    <property type="component" value="Unassembled WGS sequence"/>
</dbReference>
<organism evidence="2 3">
    <name type="scientific">Umezawaea endophytica</name>
    <dbReference type="NCBI Taxonomy" id="1654476"/>
    <lineage>
        <taxon>Bacteria</taxon>
        <taxon>Bacillati</taxon>
        <taxon>Actinomycetota</taxon>
        <taxon>Actinomycetes</taxon>
        <taxon>Pseudonocardiales</taxon>
        <taxon>Pseudonocardiaceae</taxon>
        <taxon>Umezawaea</taxon>
    </lineage>
</organism>
<dbReference type="Pfam" id="PF19054">
    <property type="entry name" value="DUF5753"/>
    <property type="match status" value="1"/>
</dbReference>
<dbReference type="Gene3D" id="1.10.260.40">
    <property type="entry name" value="lambda repressor-like DNA-binding domains"/>
    <property type="match status" value="1"/>
</dbReference>
<dbReference type="InterPro" id="IPR043917">
    <property type="entry name" value="DUF5753"/>
</dbReference>
<evidence type="ECO:0000259" key="1">
    <source>
        <dbReference type="PROSITE" id="PS50943"/>
    </source>
</evidence>
<protein>
    <submittedName>
        <fullName evidence="2">Helix-turn-helix transcriptional regulator</fullName>
    </submittedName>
</protein>
<dbReference type="PROSITE" id="PS50943">
    <property type="entry name" value="HTH_CROC1"/>
    <property type="match status" value="1"/>
</dbReference>
<dbReference type="InterPro" id="IPR010982">
    <property type="entry name" value="Lambda_DNA-bd_dom_sf"/>
</dbReference>
<dbReference type="GO" id="GO:0003677">
    <property type="term" value="F:DNA binding"/>
    <property type="evidence" value="ECO:0007669"/>
    <property type="project" value="InterPro"/>
</dbReference>
<dbReference type="AlphaFoldDB" id="A0A9X2VFK9"/>
<feature type="domain" description="HTH cro/C1-type" evidence="1">
    <location>
        <begin position="31"/>
        <end position="75"/>
    </location>
</feature>
<keyword evidence="3" id="KW-1185">Reference proteome</keyword>
<dbReference type="EMBL" id="JANYMP010000001">
    <property type="protein sequence ID" value="MCS7475691.1"/>
    <property type="molecule type" value="Genomic_DNA"/>
</dbReference>
<dbReference type="SUPFAM" id="SSF47413">
    <property type="entry name" value="lambda repressor-like DNA-binding domains"/>
    <property type="match status" value="1"/>
</dbReference>
<dbReference type="InterPro" id="IPR001387">
    <property type="entry name" value="Cro/C1-type_HTH"/>
</dbReference>
<dbReference type="Pfam" id="PF01381">
    <property type="entry name" value="HTH_3"/>
    <property type="match status" value="1"/>
</dbReference>
<evidence type="ECO:0000313" key="3">
    <source>
        <dbReference type="Proteomes" id="UP001141259"/>
    </source>
</evidence>